<gene>
    <name evidence="2" type="ORF">KGMB02408_35300</name>
</gene>
<dbReference type="AlphaFoldDB" id="A0A401LYK0"/>
<proteinExistence type="predicted"/>
<dbReference type="InterPro" id="IPR013766">
    <property type="entry name" value="Thioredoxin_domain"/>
</dbReference>
<dbReference type="InterPro" id="IPR000866">
    <property type="entry name" value="AhpC/TSA"/>
</dbReference>
<dbReference type="GO" id="GO:0016491">
    <property type="term" value="F:oxidoreductase activity"/>
    <property type="evidence" value="ECO:0007669"/>
    <property type="project" value="InterPro"/>
</dbReference>
<dbReference type="Proteomes" id="UP000288079">
    <property type="component" value="Unassembled WGS sequence"/>
</dbReference>
<evidence type="ECO:0000313" key="2">
    <source>
        <dbReference type="EMBL" id="GCB36585.1"/>
    </source>
</evidence>
<dbReference type="InterPro" id="IPR036249">
    <property type="entry name" value="Thioredoxin-like_sf"/>
</dbReference>
<evidence type="ECO:0000313" key="3">
    <source>
        <dbReference type="Proteomes" id="UP000288079"/>
    </source>
</evidence>
<dbReference type="CDD" id="cd02966">
    <property type="entry name" value="TlpA_like_family"/>
    <property type="match status" value="1"/>
</dbReference>
<dbReference type="EMBL" id="BHWB01000013">
    <property type="protein sequence ID" value="GCB36585.1"/>
    <property type="molecule type" value="Genomic_DNA"/>
</dbReference>
<protein>
    <recommendedName>
        <fullName evidence="1">Thioredoxin domain-containing protein</fullName>
    </recommendedName>
</protein>
<keyword evidence="3" id="KW-1185">Reference proteome</keyword>
<dbReference type="Gene3D" id="3.40.30.10">
    <property type="entry name" value="Glutaredoxin"/>
    <property type="match status" value="1"/>
</dbReference>
<evidence type="ECO:0000259" key="1">
    <source>
        <dbReference type="PROSITE" id="PS51352"/>
    </source>
</evidence>
<sequence>MGYASKFIDNPMSDYVKLWIASREIKVGGNYIDFTAPDFEGLHHTLSKGIKGKVALMDLWASWCSPCHRSSLSMISVYEAYKDKGFTIIGVAHEHLVDDMKYICHEFFETNEE</sequence>
<name>A0A401LYK0_9BACE</name>
<dbReference type="PROSITE" id="PS51352">
    <property type="entry name" value="THIOREDOXIN_2"/>
    <property type="match status" value="1"/>
</dbReference>
<organism evidence="2 3">
    <name type="scientific">Bacteroides faecalis</name>
    <dbReference type="NCBI Taxonomy" id="2447885"/>
    <lineage>
        <taxon>Bacteria</taxon>
        <taxon>Pseudomonadati</taxon>
        <taxon>Bacteroidota</taxon>
        <taxon>Bacteroidia</taxon>
        <taxon>Bacteroidales</taxon>
        <taxon>Bacteroidaceae</taxon>
        <taxon>Bacteroides</taxon>
    </lineage>
</organism>
<dbReference type="InterPro" id="IPR050553">
    <property type="entry name" value="Thioredoxin_ResA/DsbE_sf"/>
</dbReference>
<accession>A0A401LYK0</accession>
<comment type="caution">
    <text evidence="2">The sequence shown here is derived from an EMBL/GenBank/DDBJ whole genome shotgun (WGS) entry which is preliminary data.</text>
</comment>
<dbReference type="PANTHER" id="PTHR42852:SF13">
    <property type="entry name" value="PROTEIN DIPZ"/>
    <property type="match status" value="1"/>
</dbReference>
<reference evidence="2 3" key="1">
    <citation type="submission" date="2018-10" db="EMBL/GenBank/DDBJ databases">
        <title>Draft Genome Sequence of Bacteroides sp. KCTC 15687.</title>
        <authorList>
            <person name="Yu S.Y."/>
            <person name="Kim J.S."/>
            <person name="Oh B.S."/>
            <person name="Park S.H."/>
            <person name="Kang S.W."/>
            <person name="Park J.E."/>
            <person name="Choi S.H."/>
            <person name="Han K.I."/>
            <person name="Lee K.C."/>
            <person name="Eom M.K."/>
            <person name="Suh M.K."/>
            <person name="Lee D.H."/>
            <person name="Yoon H."/>
            <person name="Kim B."/>
            <person name="Yang S.J."/>
            <person name="Lee J.S."/>
            <person name="Lee J.H."/>
        </authorList>
    </citation>
    <scope>NUCLEOTIDE SEQUENCE [LARGE SCALE GENOMIC DNA]</scope>
    <source>
        <strain evidence="2 3">KCTC 15687</strain>
    </source>
</reference>
<dbReference type="GO" id="GO:0016209">
    <property type="term" value="F:antioxidant activity"/>
    <property type="evidence" value="ECO:0007669"/>
    <property type="project" value="InterPro"/>
</dbReference>
<feature type="domain" description="Thioredoxin" evidence="1">
    <location>
        <begin position="25"/>
        <end position="113"/>
    </location>
</feature>
<dbReference type="Pfam" id="PF00578">
    <property type="entry name" value="AhpC-TSA"/>
    <property type="match status" value="1"/>
</dbReference>
<dbReference type="SUPFAM" id="SSF52833">
    <property type="entry name" value="Thioredoxin-like"/>
    <property type="match status" value="1"/>
</dbReference>
<dbReference type="PANTHER" id="PTHR42852">
    <property type="entry name" value="THIOL:DISULFIDE INTERCHANGE PROTEIN DSBE"/>
    <property type="match status" value="1"/>
</dbReference>